<proteinExistence type="predicted"/>
<dbReference type="AlphaFoldDB" id="A0A0A8TSS3"/>
<evidence type="ECO:0000313" key="1">
    <source>
        <dbReference type="EMBL" id="UUN99706.1"/>
    </source>
</evidence>
<reference evidence="1" key="1">
    <citation type="submission" date="2022-02" db="EMBL/GenBank/DDBJ databases">
        <title>Characterization of Tn125 harboring carbapenem-resistant Acinetobacter bereziniae clinical isolates.</title>
        <authorList>
            <person name="Wong N.-K."/>
            <person name="Pan Q."/>
        </authorList>
    </citation>
    <scope>NUCLEOTIDE SEQUENCE</scope>
    <source>
        <strain evidence="1">GD03393</strain>
    </source>
</reference>
<dbReference type="RefSeq" id="WP_042088646.1">
    <property type="nucleotide sequence ID" value="NZ_BKNL01000041.1"/>
</dbReference>
<protein>
    <submittedName>
        <fullName evidence="1">Uncharacterized protein</fullName>
    </submittedName>
</protein>
<dbReference type="STRING" id="106648.GCA_000753985_00697"/>
<dbReference type="eggNOG" id="ENOG50317YI">
    <property type="taxonomic scope" value="Bacteria"/>
</dbReference>
<organism evidence="1 2">
    <name type="scientific">Acinetobacter bereziniae</name>
    <name type="common">Acinetobacter genomosp. 10</name>
    <dbReference type="NCBI Taxonomy" id="106648"/>
    <lineage>
        <taxon>Bacteria</taxon>
        <taxon>Pseudomonadati</taxon>
        <taxon>Pseudomonadota</taxon>
        <taxon>Gammaproteobacteria</taxon>
        <taxon>Moraxellales</taxon>
        <taxon>Moraxellaceae</taxon>
        <taxon>Acinetobacter</taxon>
    </lineage>
</organism>
<sequence>MKHKFILQLLVMTGIGLMTSVFAKDQTQKLTQDEYNQRIQNYTAQVNATKQILDDEIMGNQDPDQQRKAFCSRLEAYQGIAQISQENLQLDTANMMLMIANDFLDRQKQSMQISGVALEKFCLVEK</sequence>
<gene>
    <name evidence="1" type="ORF">I9054_009775</name>
</gene>
<dbReference type="EMBL" id="CP092085">
    <property type="protein sequence ID" value="UUN99706.1"/>
    <property type="molecule type" value="Genomic_DNA"/>
</dbReference>
<evidence type="ECO:0000313" key="2">
    <source>
        <dbReference type="Proteomes" id="UP000644140"/>
    </source>
</evidence>
<accession>A0A0A8TSS3</accession>
<name>A0A0A8TSS3_ACIBZ</name>
<dbReference type="Proteomes" id="UP000644140">
    <property type="component" value="Chromosome"/>
</dbReference>